<organism evidence="3 4">
    <name type="scientific">Penicillium canariense</name>
    <dbReference type="NCBI Taxonomy" id="189055"/>
    <lineage>
        <taxon>Eukaryota</taxon>
        <taxon>Fungi</taxon>
        <taxon>Dikarya</taxon>
        <taxon>Ascomycota</taxon>
        <taxon>Pezizomycotina</taxon>
        <taxon>Eurotiomycetes</taxon>
        <taxon>Eurotiomycetidae</taxon>
        <taxon>Eurotiales</taxon>
        <taxon>Aspergillaceae</taxon>
        <taxon>Penicillium</taxon>
    </lineage>
</organism>
<dbReference type="EMBL" id="JAPQKN010000003">
    <property type="protein sequence ID" value="KAJ5166466.1"/>
    <property type="molecule type" value="Genomic_DNA"/>
</dbReference>
<proteinExistence type="inferred from homology"/>
<dbReference type="CDD" id="cd03062">
    <property type="entry name" value="TRX_Fd_Sucrase"/>
    <property type="match status" value="1"/>
</dbReference>
<dbReference type="InterPro" id="IPR036249">
    <property type="entry name" value="Thioredoxin-like_sf"/>
</dbReference>
<dbReference type="PANTHER" id="PTHR31902">
    <property type="entry name" value="ACTIN PATCHES DISTAL PROTEIN 1"/>
    <property type="match status" value="1"/>
</dbReference>
<dbReference type="PANTHER" id="PTHR31902:SF7">
    <property type="entry name" value="ALTERED INHERITANCE OF MITOCHONDRIA PROTEIN 32"/>
    <property type="match status" value="1"/>
</dbReference>
<evidence type="ECO:0000313" key="4">
    <source>
        <dbReference type="Proteomes" id="UP001149163"/>
    </source>
</evidence>
<keyword evidence="4" id="KW-1185">Reference proteome</keyword>
<gene>
    <name evidence="3" type="ORF">N7482_005247</name>
</gene>
<evidence type="ECO:0000313" key="3">
    <source>
        <dbReference type="EMBL" id="KAJ5166466.1"/>
    </source>
</evidence>
<comment type="similarity">
    <text evidence="1">Belongs to the AIM32 family.</text>
</comment>
<sequence>MPAASSSTTASAFLFPAFKYIPSIPTEIAPTTEGNTADLKTFVRAFLLPERLHHLHHSLPHSKQADMTRVPALTSHFSGAMDINYSPTVLICGHGGRDMRCGVMAPALEAEFQRVLRASGFTSAGSDGGGVDGPHHANVGLISHVGGHKYAGNIIVYIPPKMTVRGASAAAEAEPHPLAGKGIWYGRVEPKHVQGIVDETVLKGRVVKDHFRGGIDRSGDILRL</sequence>
<reference evidence="3" key="1">
    <citation type="submission" date="2022-11" db="EMBL/GenBank/DDBJ databases">
        <authorList>
            <person name="Petersen C."/>
        </authorList>
    </citation>
    <scope>NUCLEOTIDE SEQUENCE</scope>
    <source>
        <strain evidence="3">IBT 26290</strain>
    </source>
</reference>
<comment type="caution">
    <text evidence="3">The sequence shown here is derived from an EMBL/GenBank/DDBJ whole genome shotgun (WGS) entry which is preliminary data.</text>
</comment>
<dbReference type="RefSeq" id="XP_056542927.1">
    <property type="nucleotide sequence ID" value="XM_056687372.1"/>
</dbReference>
<dbReference type="SUPFAM" id="SSF52833">
    <property type="entry name" value="Thioredoxin-like"/>
    <property type="match status" value="1"/>
</dbReference>
<dbReference type="GeneID" id="81426548"/>
<dbReference type="Proteomes" id="UP001149163">
    <property type="component" value="Unassembled WGS sequence"/>
</dbReference>
<evidence type="ECO:0000256" key="2">
    <source>
        <dbReference type="ARBA" id="ARBA00040895"/>
    </source>
</evidence>
<dbReference type="OrthoDB" id="10253744at2759"/>
<dbReference type="Gene3D" id="3.40.30.10">
    <property type="entry name" value="Glutaredoxin"/>
    <property type="match status" value="1"/>
</dbReference>
<reference evidence="3" key="2">
    <citation type="journal article" date="2023" name="IMA Fungus">
        <title>Comparative genomic study of the Penicillium genus elucidates a diverse pangenome and 15 lateral gene transfer events.</title>
        <authorList>
            <person name="Petersen C."/>
            <person name="Sorensen T."/>
            <person name="Nielsen M.R."/>
            <person name="Sondergaard T.E."/>
            <person name="Sorensen J.L."/>
            <person name="Fitzpatrick D.A."/>
            <person name="Frisvad J.C."/>
            <person name="Nielsen K.L."/>
        </authorList>
    </citation>
    <scope>NUCLEOTIDE SEQUENCE</scope>
    <source>
        <strain evidence="3">IBT 26290</strain>
    </source>
</reference>
<dbReference type="Pfam" id="PF06999">
    <property type="entry name" value="Suc_Fer-like"/>
    <property type="match status" value="1"/>
</dbReference>
<dbReference type="InterPro" id="IPR009737">
    <property type="entry name" value="Aim32/Apd1-like"/>
</dbReference>
<dbReference type="AlphaFoldDB" id="A0A9W9LMU5"/>
<protein>
    <recommendedName>
        <fullName evidence="2">Altered inheritance of mitochondria protein 32</fullName>
    </recommendedName>
</protein>
<accession>A0A9W9LMU5</accession>
<evidence type="ECO:0000256" key="1">
    <source>
        <dbReference type="ARBA" id="ARBA00038208"/>
    </source>
</evidence>
<name>A0A9W9LMU5_9EURO</name>